<protein>
    <recommendedName>
        <fullName evidence="4">YNCE-like beta-propeller domain-containing protein</fullName>
    </recommendedName>
</protein>
<evidence type="ECO:0000256" key="3">
    <source>
        <dbReference type="SAM" id="SignalP"/>
    </source>
</evidence>
<dbReference type="Gene3D" id="2.130.10.10">
    <property type="entry name" value="YVTN repeat-like/Quinoprotein amine dehydrogenase"/>
    <property type="match status" value="2"/>
</dbReference>
<accession>A0ABN3A7Z7</accession>
<reference evidence="5 6" key="1">
    <citation type="journal article" date="2019" name="Int. J. Syst. Evol. Microbiol.">
        <title>The Global Catalogue of Microorganisms (GCM) 10K type strain sequencing project: providing services to taxonomists for standard genome sequencing and annotation.</title>
        <authorList>
            <consortium name="The Broad Institute Genomics Platform"/>
            <consortium name="The Broad Institute Genome Sequencing Center for Infectious Disease"/>
            <person name="Wu L."/>
            <person name="Ma J."/>
        </authorList>
    </citation>
    <scope>NUCLEOTIDE SEQUENCE [LARGE SCALE GENOMIC DNA]</scope>
    <source>
        <strain evidence="5 6">JCM 16022</strain>
    </source>
</reference>
<feature type="signal peptide" evidence="3">
    <location>
        <begin position="1"/>
        <end position="30"/>
    </location>
</feature>
<dbReference type="PANTHER" id="PTHR47197">
    <property type="entry name" value="PROTEIN NIRF"/>
    <property type="match status" value="1"/>
</dbReference>
<dbReference type="InterPro" id="IPR051200">
    <property type="entry name" value="Host-pathogen_enzymatic-act"/>
</dbReference>
<organism evidence="5 6">
    <name type="scientific">Nocardioides koreensis</name>
    <dbReference type="NCBI Taxonomy" id="433651"/>
    <lineage>
        <taxon>Bacteria</taxon>
        <taxon>Bacillati</taxon>
        <taxon>Actinomycetota</taxon>
        <taxon>Actinomycetes</taxon>
        <taxon>Propionibacteriales</taxon>
        <taxon>Nocardioidaceae</taxon>
        <taxon>Nocardioides</taxon>
    </lineage>
</organism>
<dbReference type="RefSeq" id="WP_344157621.1">
    <property type="nucleotide sequence ID" value="NZ_BAAAQR010000018.1"/>
</dbReference>
<dbReference type="InterPro" id="IPR015943">
    <property type="entry name" value="WD40/YVTN_repeat-like_dom_sf"/>
</dbReference>
<keyword evidence="1 3" id="KW-0732">Signal</keyword>
<dbReference type="SUPFAM" id="SSF50974">
    <property type="entry name" value="Nitrous oxide reductase, N-terminal domain"/>
    <property type="match status" value="1"/>
</dbReference>
<dbReference type="Proteomes" id="UP001501771">
    <property type="component" value="Unassembled WGS sequence"/>
</dbReference>
<evidence type="ECO:0000259" key="4">
    <source>
        <dbReference type="Pfam" id="PF21783"/>
    </source>
</evidence>
<dbReference type="PROSITE" id="PS51257">
    <property type="entry name" value="PROKAR_LIPOPROTEIN"/>
    <property type="match status" value="1"/>
</dbReference>
<keyword evidence="6" id="KW-1185">Reference proteome</keyword>
<evidence type="ECO:0000313" key="6">
    <source>
        <dbReference type="Proteomes" id="UP001501771"/>
    </source>
</evidence>
<feature type="domain" description="YNCE-like beta-propeller" evidence="4">
    <location>
        <begin position="100"/>
        <end position="392"/>
    </location>
</feature>
<evidence type="ECO:0000256" key="2">
    <source>
        <dbReference type="SAM" id="MobiDB-lite"/>
    </source>
</evidence>
<proteinExistence type="predicted"/>
<sequence>MAISRRWTSLAATPLVLLLAVTGCSPSGSSSPEPAPGAPAATSAGHGAPRAEGSTTGTSRVPRRFRHLLPGMPPVIDRDVYARTGPADLSQRVRRQPALVYVPDSMPGGSSVTVISQRTRRVVRTLPVGLLSQHVVPSYDLRHLYTNSSVSNELVEIDPRTGRVAAHLPVPRPYNLYFTPDGRQAVVMVEEHDVIRFSDPETFHRRDDLRVPACRGPNHADFSANGRFMVISCEFSGALVKVSTLGHRVLGVLHLGPTSMPQDVRLSPDGGTFYVADMGTDEVRLVRGSRFRQVARIATPSDPHGLYPSRDGRRLYVSDRGAGRVSVVSFRSRRIVDTWTIPGGGSPDMGGVSANGKVLWLSGRYDSEVYAFDTSTGRLLARIPVPGSPHGLSVWPQPGRYSLGHTGNMR</sequence>
<feature type="compositionally biased region" description="Low complexity" evidence="2">
    <location>
        <begin position="24"/>
        <end position="48"/>
    </location>
</feature>
<evidence type="ECO:0000256" key="1">
    <source>
        <dbReference type="ARBA" id="ARBA00022729"/>
    </source>
</evidence>
<evidence type="ECO:0000313" key="5">
    <source>
        <dbReference type="EMBL" id="GAA2155668.1"/>
    </source>
</evidence>
<feature type="chain" id="PRO_5046848084" description="YNCE-like beta-propeller domain-containing protein" evidence="3">
    <location>
        <begin position="31"/>
        <end position="410"/>
    </location>
</feature>
<dbReference type="InterPro" id="IPR048433">
    <property type="entry name" value="YNCE-like_beta-prop"/>
</dbReference>
<dbReference type="EMBL" id="BAAAQR010000018">
    <property type="protein sequence ID" value="GAA2155668.1"/>
    <property type="molecule type" value="Genomic_DNA"/>
</dbReference>
<dbReference type="PANTHER" id="PTHR47197:SF3">
    <property type="entry name" value="DIHYDRO-HEME D1 DEHYDROGENASE"/>
    <property type="match status" value="1"/>
</dbReference>
<comment type="caution">
    <text evidence="5">The sequence shown here is derived from an EMBL/GenBank/DDBJ whole genome shotgun (WGS) entry which is preliminary data.</text>
</comment>
<name>A0ABN3A7Z7_9ACTN</name>
<feature type="region of interest" description="Disordered" evidence="2">
    <location>
        <begin position="24"/>
        <end position="68"/>
    </location>
</feature>
<dbReference type="InterPro" id="IPR011045">
    <property type="entry name" value="N2O_reductase_N"/>
</dbReference>
<dbReference type="Pfam" id="PF21783">
    <property type="entry name" value="YNCE"/>
    <property type="match status" value="1"/>
</dbReference>
<gene>
    <name evidence="5" type="ORF">GCM10009844_43060</name>
</gene>